<evidence type="ECO:0008006" key="4">
    <source>
        <dbReference type="Google" id="ProtNLM"/>
    </source>
</evidence>
<dbReference type="InterPro" id="IPR006530">
    <property type="entry name" value="YD"/>
</dbReference>
<name>A0A1D3DPM0_9ACTN</name>
<keyword evidence="3" id="KW-1185">Reference proteome</keyword>
<dbReference type="Proteomes" id="UP000095329">
    <property type="component" value="Unassembled WGS sequence"/>
</dbReference>
<feature type="compositionally biased region" description="Polar residues" evidence="1">
    <location>
        <begin position="371"/>
        <end position="387"/>
    </location>
</feature>
<proteinExistence type="predicted"/>
<dbReference type="AlphaFoldDB" id="A0A1D3DPM0"/>
<comment type="caution">
    <text evidence="2">The sequence shown here is derived from an EMBL/GenBank/DDBJ whole genome shotgun (WGS) entry which is preliminary data.</text>
</comment>
<dbReference type="eggNOG" id="COG3209">
    <property type="taxonomic scope" value="Bacteria"/>
</dbReference>
<feature type="region of interest" description="Disordered" evidence="1">
    <location>
        <begin position="369"/>
        <end position="395"/>
    </location>
</feature>
<evidence type="ECO:0000313" key="3">
    <source>
        <dbReference type="Proteomes" id="UP000095329"/>
    </source>
</evidence>
<dbReference type="Gene3D" id="2.180.10.10">
    <property type="entry name" value="RHS repeat-associated core"/>
    <property type="match status" value="3"/>
</dbReference>
<organism evidence="2 3">
    <name type="scientific">Streptomyces thermolilacinus SPC6</name>
    <dbReference type="NCBI Taxonomy" id="1306406"/>
    <lineage>
        <taxon>Bacteria</taxon>
        <taxon>Bacillati</taxon>
        <taxon>Actinomycetota</taxon>
        <taxon>Actinomycetes</taxon>
        <taxon>Kitasatosporales</taxon>
        <taxon>Streptomycetaceae</taxon>
        <taxon>Streptomyces</taxon>
    </lineage>
</organism>
<dbReference type="InterPro" id="IPR031325">
    <property type="entry name" value="RHS_repeat"/>
</dbReference>
<dbReference type="STRING" id="1306406.J116_007065"/>
<gene>
    <name evidence="2" type="ORF">J116_007065</name>
</gene>
<dbReference type="EMBL" id="ASHX02000001">
    <property type="protein sequence ID" value="OEJ94263.1"/>
    <property type="molecule type" value="Genomic_DNA"/>
</dbReference>
<evidence type="ECO:0000313" key="2">
    <source>
        <dbReference type="EMBL" id="OEJ94263.1"/>
    </source>
</evidence>
<sequence>MGATTTYTYFDDGLPATTTARQVTQSDGSRRDIVLEANTYDGAGHLVRQVTGGGTVTTVQAVDATGRVTRSVLDPDGLARTTTFAYDADDRVTTSTANIDGAGRVLTSTTDYDVDGNPVRSTVSDGSGTPRSTVSTYDQRGMLLSETGPRGMLSGVDPAAHTTTYRYDSLGRLVETKAPPVSVEEGGAMAQVARPTTVTGYNTFGEATATRDERGAVTRAVYDEVGRTTAVRLPAYTPLGASEPLTPVITATYDALDRTTAVTDALNRTTRYGYDQLSNLVQRTDPVAGGTATLQQPSEFTVQNTDLAGAGVTRYTWTPTGPGLSVTDPTGARTEATYDELGRMLTATTVERHPELRNLTTRFTWDDAGRQTASTSPLGRTSTTTYNAAGEPLTITDPASGVTRFVYDGLGRPTSEVDPTGRRSTVEYDALGLPV</sequence>
<evidence type="ECO:0000256" key="1">
    <source>
        <dbReference type="SAM" id="MobiDB-lite"/>
    </source>
</evidence>
<dbReference type="InterPro" id="IPR050708">
    <property type="entry name" value="T6SS_VgrG/RHS"/>
</dbReference>
<reference evidence="2 3" key="1">
    <citation type="journal article" date="2013" name="Genome Announc.">
        <title>Genome Sequence of Streptomyces violaceusniger Strain SPC6, a Halotolerant Streptomycete That Exhibits Rapid Growth and Development.</title>
        <authorList>
            <person name="Chen X."/>
            <person name="Zhang B."/>
            <person name="Zhang W."/>
            <person name="Wu X."/>
            <person name="Zhang M."/>
            <person name="Chen T."/>
            <person name="Liu G."/>
            <person name="Dyson P."/>
        </authorList>
    </citation>
    <scope>NUCLEOTIDE SEQUENCE [LARGE SCALE GENOMIC DNA]</scope>
    <source>
        <strain evidence="2 3">SPC6</strain>
    </source>
</reference>
<dbReference type="PANTHER" id="PTHR32305">
    <property type="match status" value="1"/>
</dbReference>
<protein>
    <recommendedName>
        <fullName evidence="4">RHS repeat protein</fullName>
    </recommendedName>
</protein>
<dbReference type="Pfam" id="PF05593">
    <property type="entry name" value="RHS_repeat"/>
    <property type="match status" value="2"/>
</dbReference>
<dbReference type="PANTHER" id="PTHR32305:SF15">
    <property type="entry name" value="PROTEIN RHSA-RELATED"/>
    <property type="match status" value="1"/>
</dbReference>
<dbReference type="NCBIfam" id="TIGR01643">
    <property type="entry name" value="YD_repeat_2x"/>
    <property type="match status" value="5"/>
</dbReference>
<accession>A0A1D3DPM0</accession>